<dbReference type="EMBL" id="VMFF01000028">
    <property type="protein sequence ID" value="TSC65788.1"/>
    <property type="molecule type" value="Genomic_DNA"/>
</dbReference>
<evidence type="ECO:0000256" key="2">
    <source>
        <dbReference type="SAM" id="Phobius"/>
    </source>
</evidence>
<dbReference type="AlphaFoldDB" id="A0A554JBW9"/>
<feature type="transmembrane region" description="Helical" evidence="2">
    <location>
        <begin position="346"/>
        <end position="364"/>
    </location>
</feature>
<comment type="caution">
    <text evidence="3">The sequence shown here is derived from an EMBL/GenBank/DDBJ whole genome shotgun (WGS) entry which is preliminary data.</text>
</comment>
<sequence>ETKIIHKKQSGKRRMAGLFFAFVLVFLGILTPSLNNPSVLAANTVSIKLQFKQTGSVKAAVFQYYATALVDGTPIPCASKTCGSGKYELHWNFDSKEQDAHYDNRNPIQFESSQGTIVKVVVKDLQANTSYTAQADRNKATATTTTPPVEETGKAAVDYVLDPFFGIINKVLQALAFGIIGFLYFVLNIIILPIIQVLLTIQPHDASFSAVILVGWVFVRNVANILFIIAMIILGMATLLRVEKYNYKHLIPELVLMAIAVNFSLVVAQLILGVADTFQAQFLPNNKDVLNALAHQLMVSPLQNISKDLFHGSFADLISTLVYFIFAVGTFFVFAAIAAFLVIRIVALWLLLMLSPIAYVGMILPDTHHEAMKWWSNFLKYAFQTPILGFFLHLCAVIAVSQSKFLAKATENTSLVSGGVNTAAQFAYNSLSSVLLLVCLMAGLEVAKELGTFGASSITGLVEKGTHLVGVKPIEMLGEMGYQKAQRLKREMTAGLYEKAHFQDQNAGKKFGWSNVLDKDFAWRTKLTGWAVSALNPDAAYKARHKEFEELNEEEKLNAEKAAEDMVVVDRSRGTQWHEIRKSEQEKQERAFVDHFKTKSAGELMDLAHGFVDSGYINETRGKQEMRALITAAYQTGKIRDIVEDWTGQGEFTEEAQDYFFRDALKGDHEMKRFRDSMNDISKEKKLGYGVGQHLLNEEEYDKAYAPIIPHFERLRDLAREDQALAIADTDPTLVKDEPEEEEARKKLIADRRTVIAGEKDKINETIEQLKGAKEYKDHHKKAMAARRRRQARQIRHWGATDLPAVNPTGIDRVDEDGNVSEPLKMYIKRMDKYNSVPLNQRSMEYFAGVKIDQKTGAFVFKTPEQKKVWDFVLANHPSFAKRIYNAARGITYAGHPKYKDIPAEGVPYYVRHTVTQNVNGKVKEIDKYMKPQPDGSYAELSGAELAELEKNIRTMGTRLDEDKTGKGSQSGGKPEDKNQSIDATEDLGNMK</sequence>
<evidence type="ECO:0000256" key="1">
    <source>
        <dbReference type="SAM" id="MobiDB-lite"/>
    </source>
</evidence>
<dbReference type="GO" id="GO:0030255">
    <property type="term" value="P:protein secretion by the type IV secretion system"/>
    <property type="evidence" value="ECO:0007669"/>
    <property type="project" value="InterPro"/>
</dbReference>
<dbReference type="InterPro" id="IPR045782">
    <property type="entry name" value="TrbL_3"/>
</dbReference>
<feature type="region of interest" description="Disordered" evidence="1">
    <location>
        <begin position="953"/>
        <end position="992"/>
    </location>
</feature>
<feature type="compositionally biased region" description="Basic and acidic residues" evidence="1">
    <location>
        <begin position="953"/>
        <end position="966"/>
    </location>
</feature>
<keyword evidence="2" id="KW-0472">Membrane</keyword>
<feature type="transmembrane region" description="Helical" evidence="2">
    <location>
        <begin position="211"/>
        <end position="234"/>
    </location>
</feature>
<name>A0A554JBW9_9BACT</name>
<dbReference type="Proteomes" id="UP000319613">
    <property type="component" value="Unassembled WGS sequence"/>
</dbReference>
<protein>
    <recommendedName>
        <fullName evidence="5">TrbL/VirB6 plasmid conjugal transfer protein</fullName>
    </recommendedName>
</protein>
<dbReference type="Pfam" id="PF19590">
    <property type="entry name" value="TrbL_3"/>
    <property type="match status" value="1"/>
</dbReference>
<evidence type="ECO:0000313" key="3">
    <source>
        <dbReference type="EMBL" id="TSC65788.1"/>
    </source>
</evidence>
<proteinExistence type="predicted"/>
<feature type="transmembrane region" description="Helical" evidence="2">
    <location>
        <begin position="174"/>
        <end position="199"/>
    </location>
</feature>
<evidence type="ECO:0000313" key="4">
    <source>
        <dbReference type="Proteomes" id="UP000319613"/>
    </source>
</evidence>
<reference evidence="3 4" key="1">
    <citation type="submission" date="2017-07" db="EMBL/GenBank/DDBJ databases">
        <title>Mechanisms for carbon and nitrogen cycling indicate functional differentiation within the Candidate Phyla Radiation.</title>
        <authorList>
            <person name="Danczak R.E."/>
            <person name="Johnston M.D."/>
            <person name="Kenah C."/>
            <person name="Slattery M."/>
            <person name="Wrighton K.C."/>
            <person name="Wilkins M.J."/>
        </authorList>
    </citation>
    <scope>NUCLEOTIDE SEQUENCE [LARGE SCALE GENOMIC DNA]</scope>
    <source>
        <strain evidence="3">Gr01-1014_77</strain>
    </source>
</reference>
<keyword evidence="2" id="KW-0812">Transmembrane</keyword>
<feature type="non-terminal residue" evidence="3">
    <location>
        <position position="1"/>
    </location>
</feature>
<feature type="transmembrane region" description="Helical" evidence="2">
    <location>
        <begin position="254"/>
        <end position="275"/>
    </location>
</feature>
<feature type="transmembrane region" description="Helical" evidence="2">
    <location>
        <begin position="426"/>
        <end position="447"/>
    </location>
</feature>
<accession>A0A554JBW9</accession>
<feature type="transmembrane region" description="Helical" evidence="2">
    <location>
        <begin position="317"/>
        <end position="340"/>
    </location>
</feature>
<gene>
    <name evidence="3" type="ORF">G01um101477_339</name>
</gene>
<evidence type="ECO:0008006" key="5">
    <source>
        <dbReference type="Google" id="ProtNLM"/>
    </source>
</evidence>
<feature type="transmembrane region" description="Helical" evidence="2">
    <location>
        <begin position="385"/>
        <end position="406"/>
    </location>
</feature>
<keyword evidence="2" id="KW-1133">Transmembrane helix</keyword>
<organism evidence="3 4">
    <name type="scientific">Candidatus Doudnabacteria bacterium Gr01-1014_77</name>
    <dbReference type="NCBI Taxonomy" id="2017133"/>
    <lineage>
        <taxon>Bacteria</taxon>
        <taxon>Candidatus Doudnaibacteriota</taxon>
    </lineage>
</organism>